<comment type="caution">
    <text evidence="1">The sequence shown here is derived from an EMBL/GenBank/DDBJ whole genome shotgun (WGS) entry which is preliminary data.</text>
</comment>
<evidence type="ECO:0000313" key="1">
    <source>
        <dbReference type="EMBL" id="KFX50641.1"/>
    </source>
</evidence>
<dbReference type="AlphaFoldDB" id="A0A093VVH3"/>
<proteinExistence type="predicted"/>
<reference evidence="1" key="1">
    <citation type="journal article" date="2014" name="PLoS Genet.">
        <title>Signature Gene Expression Reveals Novel Clues to the Molecular Mechanisms of Dimorphic Transition in Penicillium marneffei.</title>
        <authorList>
            <person name="Yang E."/>
            <person name="Wang G."/>
            <person name="Cai J."/>
            <person name="Woo P.C."/>
            <person name="Lau S.K."/>
            <person name="Yuen K.-Y."/>
            <person name="Chow W.-N."/>
            <person name="Lin X."/>
        </authorList>
    </citation>
    <scope>NUCLEOTIDE SEQUENCE [LARGE SCALE GENOMIC DNA]</scope>
    <source>
        <strain evidence="1">PM1</strain>
    </source>
</reference>
<accession>A0A093VVH3</accession>
<gene>
    <name evidence="1" type="ORF">GQ26_0073040</name>
</gene>
<dbReference type="EMBL" id="JPOX01000007">
    <property type="protein sequence ID" value="KFX50641.1"/>
    <property type="molecule type" value="Genomic_DNA"/>
</dbReference>
<name>A0A093VVH3_TALMA</name>
<dbReference type="HOGENOM" id="CLU_1876812_0_0_1"/>
<organism evidence="1">
    <name type="scientific">Talaromyces marneffei PM1</name>
    <dbReference type="NCBI Taxonomy" id="1077442"/>
    <lineage>
        <taxon>Eukaryota</taxon>
        <taxon>Fungi</taxon>
        <taxon>Dikarya</taxon>
        <taxon>Ascomycota</taxon>
        <taxon>Pezizomycotina</taxon>
        <taxon>Eurotiomycetes</taxon>
        <taxon>Eurotiomycetidae</taxon>
        <taxon>Eurotiales</taxon>
        <taxon>Trichocomaceae</taxon>
        <taxon>Talaromyces</taxon>
        <taxon>Talaromyces sect. Talaromyces</taxon>
    </lineage>
</organism>
<protein>
    <submittedName>
        <fullName evidence="1">Uncharacterized protein</fullName>
    </submittedName>
</protein>
<sequence>MVALSLIPLPVSAETSTPTNAETRFSSSIPQHQYDHHQYQNVYQHQPPQYQNQHQYAPSIQQTDYSYARENTVIPHLSPTQSKAMNELVSYQRCWEAIHQRTIKQLEWVKDAEKGLYTSAELQSMLCDSFRAKPMP</sequence>